<feature type="region of interest" description="Disordered" evidence="1">
    <location>
        <begin position="1"/>
        <end position="25"/>
    </location>
</feature>
<feature type="compositionally biased region" description="Polar residues" evidence="1">
    <location>
        <begin position="190"/>
        <end position="200"/>
    </location>
</feature>
<accession>A0A0K6FS86</accession>
<organism evidence="2 3">
    <name type="scientific">Rhizoctonia solani</name>
    <dbReference type="NCBI Taxonomy" id="456999"/>
    <lineage>
        <taxon>Eukaryota</taxon>
        <taxon>Fungi</taxon>
        <taxon>Dikarya</taxon>
        <taxon>Basidiomycota</taxon>
        <taxon>Agaricomycotina</taxon>
        <taxon>Agaricomycetes</taxon>
        <taxon>Cantharellales</taxon>
        <taxon>Ceratobasidiaceae</taxon>
        <taxon>Rhizoctonia</taxon>
    </lineage>
</organism>
<gene>
    <name evidence="2" type="ORF">RSOLAG22IIIB_08181</name>
</gene>
<reference evidence="2 3" key="1">
    <citation type="submission" date="2015-07" db="EMBL/GenBank/DDBJ databases">
        <authorList>
            <person name="Noorani M."/>
        </authorList>
    </citation>
    <scope>NUCLEOTIDE SEQUENCE [LARGE SCALE GENOMIC DNA]</scope>
    <source>
        <strain evidence="2">BBA 69670</strain>
    </source>
</reference>
<dbReference type="Proteomes" id="UP000044841">
    <property type="component" value="Unassembled WGS sequence"/>
</dbReference>
<keyword evidence="3" id="KW-1185">Reference proteome</keyword>
<dbReference type="AlphaFoldDB" id="A0A0K6FS86"/>
<feature type="region of interest" description="Disordered" evidence="1">
    <location>
        <begin position="125"/>
        <end position="209"/>
    </location>
</feature>
<sequence>MAATLGRKHPGAWGKTQNSETGMMNKGTAHHVTFVRQRGDGPRYGACSATSFACVSPSPRAASTTLLTTTITISITIDNRTLKVDWVFIRKEREMALMLRSLASSFSSERAPVPCIDGLPLGRSCSSSHRDGGKVKRTPEPVRASPYPPLKRSSPGYGSGRRSIGQPLKRTASLHGGDSLASLQRAATEAKQSAFKSNHNLIKRRPTNGPLRPALALANTLVLDPLVCPPPVPIPRNTVVHPIVPVPPAPRPPVPTIFSQHGIRRRSSLAPEPGAPTALIPRTSHVPLPSPPSVFNTKKRRESLAQRTLRRQFERTPRGAQVKAIGAHAAVRMMSEAEEEAAVVAVLTVEDTSDSEDVCMSDSWVQVASTSEDMEWSLIDGDQS</sequence>
<dbReference type="EMBL" id="CYGV01000591">
    <property type="protein sequence ID" value="CUA68932.1"/>
    <property type="molecule type" value="Genomic_DNA"/>
</dbReference>
<name>A0A0K6FS86_9AGAM</name>
<protein>
    <submittedName>
        <fullName evidence="2">Uncharacterized protein</fullName>
    </submittedName>
</protein>
<feature type="compositionally biased region" description="Basic residues" evidence="1">
    <location>
        <begin position="1"/>
        <end position="10"/>
    </location>
</feature>
<evidence type="ECO:0000256" key="1">
    <source>
        <dbReference type="SAM" id="MobiDB-lite"/>
    </source>
</evidence>
<feature type="compositionally biased region" description="Low complexity" evidence="1">
    <location>
        <begin position="152"/>
        <end position="165"/>
    </location>
</feature>
<feature type="compositionally biased region" description="Basic and acidic residues" evidence="1">
    <location>
        <begin position="128"/>
        <end position="140"/>
    </location>
</feature>
<proteinExistence type="predicted"/>
<evidence type="ECO:0000313" key="3">
    <source>
        <dbReference type="Proteomes" id="UP000044841"/>
    </source>
</evidence>
<evidence type="ECO:0000313" key="2">
    <source>
        <dbReference type="EMBL" id="CUA68932.1"/>
    </source>
</evidence>